<protein>
    <submittedName>
        <fullName evidence="1">Uncharacterized protein</fullName>
    </submittedName>
</protein>
<gene>
    <name evidence="1" type="ORF">EUBHAL_01116</name>
</gene>
<evidence type="ECO:0000313" key="1">
    <source>
        <dbReference type="EMBL" id="EEG37078.1"/>
    </source>
</evidence>
<accession>C0EUN0</accession>
<reference evidence="1 2" key="1">
    <citation type="submission" date="2009-01" db="EMBL/GenBank/DDBJ databases">
        <authorList>
            <person name="Fulton L."/>
            <person name="Clifton S."/>
            <person name="Fulton B."/>
            <person name="Xu J."/>
            <person name="Minx P."/>
            <person name="Pepin K.H."/>
            <person name="Johnson M."/>
            <person name="Bhonagiri V."/>
            <person name="Nash W.E."/>
            <person name="Mardis E.R."/>
            <person name="Wilson R.K."/>
        </authorList>
    </citation>
    <scope>NUCLEOTIDE SEQUENCE [LARGE SCALE GENOMIC DNA]</scope>
    <source>
        <strain evidence="1 2">DSM 3353</strain>
    </source>
</reference>
<dbReference type="AlphaFoldDB" id="C0EUN0"/>
<name>C0EUN0_9FIRM</name>
<evidence type="ECO:0000313" key="2">
    <source>
        <dbReference type="Proteomes" id="UP000003174"/>
    </source>
</evidence>
<proteinExistence type="predicted"/>
<reference evidence="1 2" key="2">
    <citation type="submission" date="2009-02" db="EMBL/GenBank/DDBJ databases">
        <title>Draft genome sequence of Eubacterium hallii (DSM 3353).</title>
        <authorList>
            <person name="Sudarsanam P."/>
            <person name="Ley R."/>
            <person name="Guruge J."/>
            <person name="Turnbaugh P.J."/>
            <person name="Mahowald M."/>
            <person name="Liep D."/>
            <person name="Gordon J."/>
        </authorList>
    </citation>
    <scope>NUCLEOTIDE SEQUENCE [LARGE SCALE GENOMIC DNA]</scope>
    <source>
        <strain evidence="1 2">DSM 3353</strain>
    </source>
</reference>
<sequence length="65" mass="7827">MNICFSGMKMSFIHFIHNKVWILWITYAHCRKYKKVINVLSILSRYGKDFFGILCRKRIDEVKSV</sequence>
<dbReference type="EMBL" id="ACEP01000054">
    <property type="protein sequence ID" value="EEG37078.1"/>
    <property type="molecule type" value="Genomic_DNA"/>
</dbReference>
<dbReference type="Proteomes" id="UP000003174">
    <property type="component" value="Unassembled WGS sequence"/>
</dbReference>
<comment type="caution">
    <text evidence="1">The sequence shown here is derived from an EMBL/GenBank/DDBJ whole genome shotgun (WGS) entry which is preliminary data.</text>
</comment>
<organism evidence="1 2">
    <name type="scientific">Anaerobutyricum hallii DSM 3353</name>
    <dbReference type="NCBI Taxonomy" id="411469"/>
    <lineage>
        <taxon>Bacteria</taxon>
        <taxon>Bacillati</taxon>
        <taxon>Bacillota</taxon>
        <taxon>Clostridia</taxon>
        <taxon>Lachnospirales</taxon>
        <taxon>Lachnospiraceae</taxon>
        <taxon>Anaerobutyricum</taxon>
    </lineage>
</organism>